<proteinExistence type="inferred from homology"/>
<dbReference type="InterPro" id="IPR045865">
    <property type="entry name" value="ACT-like_dom_sf"/>
</dbReference>
<dbReference type="Gene3D" id="3.30.70.260">
    <property type="match status" value="1"/>
</dbReference>
<evidence type="ECO:0000313" key="4">
    <source>
        <dbReference type="Proteomes" id="UP000027931"/>
    </source>
</evidence>
<name>A0A074LT16_9BACL</name>
<dbReference type="InterPro" id="IPR050990">
    <property type="entry name" value="UPF0237/GcvR_regulator"/>
</dbReference>
<evidence type="ECO:0000256" key="1">
    <source>
        <dbReference type="HAMAP-Rule" id="MF_01054"/>
    </source>
</evidence>
<dbReference type="InterPro" id="IPR002912">
    <property type="entry name" value="ACT_dom"/>
</dbReference>
<gene>
    <name evidence="3" type="ORF">EL26_12010</name>
</gene>
<accession>A0A074LT16</accession>
<feature type="domain" description="ACT" evidence="2">
    <location>
        <begin position="12"/>
        <end position="86"/>
    </location>
</feature>
<dbReference type="NCBIfam" id="NF001220">
    <property type="entry name" value="PRK00194.1"/>
    <property type="match status" value="1"/>
</dbReference>
<organism evidence="3 4">
    <name type="scientific">Tumebacillus flagellatus</name>
    <dbReference type="NCBI Taxonomy" id="1157490"/>
    <lineage>
        <taxon>Bacteria</taxon>
        <taxon>Bacillati</taxon>
        <taxon>Bacillota</taxon>
        <taxon>Bacilli</taxon>
        <taxon>Bacillales</taxon>
        <taxon>Alicyclobacillaceae</taxon>
        <taxon>Tumebacillus</taxon>
    </lineage>
</organism>
<dbReference type="HAMAP" id="MF_01054">
    <property type="entry name" value="UPF0237"/>
    <property type="match status" value="1"/>
</dbReference>
<evidence type="ECO:0000313" key="3">
    <source>
        <dbReference type="EMBL" id="KEO83008.1"/>
    </source>
</evidence>
<dbReference type="CDD" id="cd04872">
    <property type="entry name" value="ACT_1ZPV"/>
    <property type="match status" value="1"/>
</dbReference>
<dbReference type="PANTHER" id="PTHR34875">
    <property type="entry name" value="UPF0237 PROTEIN MJ1558"/>
    <property type="match status" value="1"/>
</dbReference>
<dbReference type="eggNOG" id="COG3830">
    <property type="taxonomic scope" value="Bacteria"/>
</dbReference>
<protein>
    <recommendedName>
        <fullName evidence="1">UPF0237 protein EL26_12010</fullName>
    </recommendedName>
</protein>
<dbReference type="InterPro" id="IPR022986">
    <property type="entry name" value="UPF0237_ACT"/>
</dbReference>
<dbReference type="PROSITE" id="PS51671">
    <property type="entry name" value="ACT"/>
    <property type="match status" value="1"/>
</dbReference>
<evidence type="ECO:0000259" key="2">
    <source>
        <dbReference type="PROSITE" id="PS51671"/>
    </source>
</evidence>
<keyword evidence="4" id="KW-1185">Reference proteome</keyword>
<comment type="caution">
    <text evidence="3">The sequence shown here is derived from an EMBL/GenBank/DDBJ whole genome shotgun (WGS) entry which is preliminary data.</text>
</comment>
<dbReference type="Proteomes" id="UP000027931">
    <property type="component" value="Unassembled WGS sequence"/>
</dbReference>
<reference evidence="3 4" key="1">
    <citation type="journal article" date="2013" name="Int. J. Syst. Evol. Microbiol.">
        <title>Tumebacillus flagellatus sp. nov., an alpha-amylase/pullulanase-producing bacterium isolated from cassava wastewater.</title>
        <authorList>
            <person name="Wang Q."/>
            <person name="Xie N."/>
            <person name="Qin Y."/>
            <person name="Shen N."/>
            <person name="Zhu J."/>
            <person name="Mi H."/>
            <person name="Huang R."/>
        </authorList>
    </citation>
    <scope>NUCLEOTIDE SEQUENCE [LARGE SCALE GENOMIC DNA]</scope>
    <source>
        <strain evidence="3 4">GST4</strain>
    </source>
</reference>
<sequence length="97" mass="10923">MNNTNQQRKQGIVTVVGIDRIGIIATVSAALAEYKLNIVDIRQTVMNEFFTMIMVVDLAQAAHTLKDLQSKLAEIGTEQNLQITLQSEEIFHVMHRI</sequence>
<dbReference type="Pfam" id="PF13740">
    <property type="entry name" value="ACT_6"/>
    <property type="match status" value="1"/>
</dbReference>
<dbReference type="PANTHER" id="PTHR34875:SF6">
    <property type="entry name" value="UPF0237 PROTEIN MJ1558"/>
    <property type="match status" value="1"/>
</dbReference>
<dbReference type="SUPFAM" id="SSF55021">
    <property type="entry name" value="ACT-like"/>
    <property type="match status" value="1"/>
</dbReference>
<dbReference type="EMBL" id="JMIR01000015">
    <property type="protein sequence ID" value="KEO83008.1"/>
    <property type="molecule type" value="Genomic_DNA"/>
</dbReference>
<dbReference type="RefSeq" id="WP_038088500.1">
    <property type="nucleotide sequence ID" value="NZ_JMIR01000015.1"/>
</dbReference>
<comment type="similarity">
    <text evidence="1">Belongs to the UPF0237 family.</text>
</comment>
<dbReference type="AlphaFoldDB" id="A0A074LT16"/>
<dbReference type="OrthoDB" id="9803078at2"/>
<dbReference type="STRING" id="1157490.EL26_12010"/>